<dbReference type="EMBL" id="CABPSN010000003">
    <property type="protein sequence ID" value="VVE06277.1"/>
    <property type="molecule type" value="Genomic_DNA"/>
</dbReference>
<name>A0A5E4V218_9BURK</name>
<proteinExistence type="predicted"/>
<dbReference type="Proteomes" id="UP000366819">
    <property type="component" value="Unassembled WGS sequence"/>
</dbReference>
<gene>
    <name evidence="1" type="ORF">PAQ31011_02410</name>
</gene>
<dbReference type="AlphaFoldDB" id="A0A5E4V218"/>
<keyword evidence="2" id="KW-1185">Reference proteome</keyword>
<accession>A0A5E4V218</accession>
<sequence>MTAPILPLRGLTRAVLPKLLSVGAAIALSGCGNDPSESAVQNAYFRWNLNLQSKFHRVSDSERDDLREQSKQFYVNECKKISDTYYICDIKGERLLWQLQRFDGDWQISGFQHR</sequence>
<reference evidence="1 2" key="1">
    <citation type="submission" date="2019-08" db="EMBL/GenBank/DDBJ databases">
        <authorList>
            <person name="Peeters C."/>
        </authorList>
    </citation>
    <scope>NUCLEOTIDE SEQUENCE [LARGE SCALE GENOMIC DNA]</scope>
    <source>
        <strain evidence="1 2">LMG 31011</strain>
    </source>
</reference>
<evidence type="ECO:0000313" key="1">
    <source>
        <dbReference type="EMBL" id="VVE06277.1"/>
    </source>
</evidence>
<evidence type="ECO:0000313" key="2">
    <source>
        <dbReference type="Proteomes" id="UP000366819"/>
    </source>
</evidence>
<organism evidence="1 2">
    <name type="scientific">Pandoraea aquatica</name>
    <dbReference type="NCBI Taxonomy" id="2508290"/>
    <lineage>
        <taxon>Bacteria</taxon>
        <taxon>Pseudomonadati</taxon>
        <taxon>Pseudomonadota</taxon>
        <taxon>Betaproteobacteria</taxon>
        <taxon>Burkholderiales</taxon>
        <taxon>Burkholderiaceae</taxon>
        <taxon>Pandoraea</taxon>
    </lineage>
</organism>
<protein>
    <submittedName>
        <fullName evidence="1">Uncharacterized protein</fullName>
    </submittedName>
</protein>